<dbReference type="InterPro" id="IPR001867">
    <property type="entry name" value="OmpR/PhoB-type_DNA-bd"/>
</dbReference>
<dbReference type="SUPFAM" id="SSF46894">
    <property type="entry name" value="C-terminal effector domain of the bipartite response regulators"/>
    <property type="match status" value="1"/>
</dbReference>
<evidence type="ECO:0000313" key="6">
    <source>
        <dbReference type="Proteomes" id="UP000295075"/>
    </source>
</evidence>
<proteinExistence type="inferred from homology"/>
<feature type="domain" description="OmpR/PhoB-type" evidence="4">
    <location>
        <begin position="2"/>
        <end position="104"/>
    </location>
</feature>
<reference evidence="5 6" key="1">
    <citation type="submission" date="2019-03" db="EMBL/GenBank/DDBJ databases">
        <title>Draft genome sequences of novel Actinobacteria.</title>
        <authorList>
            <person name="Sahin N."/>
            <person name="Ay H."/>
            <person name="Saygin H."/>
        </authorList>
    </citation>
    <scope>NUCLEOTIDE SEQUENCE [LARGE SCALE GENOMIC DNA]</scope>
    <source>
        <strain evidence="5 6">JCM 30547</strain>
    </source>
</reference>
<dbReference type="OrthoDB" id="4492184at2"/>
<dbReference type="SMART" id="SM01043">
    <property type="entry name" value="BTAD"/>
    <property type="match status" value="1"/>
</dbReference>
<evidence type="ECO:0000256" key="2">
    <source>
        <dbReference type="ARBA" id="ARBA00023125"/>
    </source>
</evidence>
<dbReference type="PANTHER" id="PTHR47691">
    <property type="entry name" value="REGULATOR-RELATED"/>
    <property type="match status" value="1"/>
</dbReference>
<dbReference type="AlphaFoldDB" id="A0A4R4P045"/>
<dbReference type="SUPFAM" id="SSF48452">
    <property type="entry name" value="TPR-like"/>
    <property type="match status" value="2"/>
</dbReference>
<dbReference type="PROSITE" id="PS51755">
    <property type="entry name" value="OMPR_PHOB"/>
    <property type="match status" value="1"/>
</dbReference>
<dbReference type="GO" id="GO:0000160">
    <property type="term" value="P:phosphorelay signal transduction system"/>
    <property type="evidence" value="ECO:0007669"/>
    <property type="project" value="InterPro"/>
</dbReference>
<dbReference type="InterPro" id="IPR036388">
    <property type="entry name" value="WH-like_DNA-bd_sf"/>
</dbReference>
<dbReference type="Pfam" id="PF25872">
    <property type="entry name" value="HTH_77"/>
    <property type="match status" value="1"/>
</dbReference>
<evidence type="ECO:0000313" key="5">
    <source>
        <dbReference type="EMBL" id="TDC14844.1"/>
    </source>
</evidence>
<dbReference type="InterPro" id="IPR058852">
    <property type="entry name" value="HTH_77"/>
</dbReference>
<dbReference type="InterPro" id="IPR016032">
    <property type="entry name" value="Sig_transdc_resp-reg_C-effctor"/>
</dbReference>
<protein>
    <submittedName>
        <fullName evidence="5">Tetratricopeptide repeat protein</fullName>
    </submittedName>
</protein>
<dbReference type="SMART" id="SM00382">
    <property type="entry name" value="AAA"/>
    <property type="match status" value="1"/>
</dbReference>
<dbReference type="PANTHER" id="PTHR47691:SF3">
    <property type="entry name" value="HTH-TYPE TRANSCRIPTIONAL REGULATOR RV0890C-RELATED"/>
    <property type="match status" value="1"/>
</dbReference>
<dbReference type="Proteomes" id="UP000295075">
    <property type="component" value="Unassembled WGS sequence"/>
</dbReference>
<dbReference type="GO" id="GO:0006355">
    <property type="term" value="P:regulation of DNA-templated transcription"/>
    <property type="evidence" value="ECO:0007669"/>
    <property type="project" value="InterPro"/>
</dbReference>
<dbReference type="Gene3D" id="3.40.50.300">
    <property type="entry name" value="P-loop containing nucleotide triphosphate hydrolases"/>
    <property type="match status" value="1"/>
</dbReference>
<dbReference type="Pfam" id="PF13424">
    <property type="entry name" value="TPR_12"/>
    <property type="match status" value="1"/>
</dbReference>
<dbReference type="Pfam" id="PF03704">
    <property type="entry name" value="BTAD"/>
    <property type="match status" value="1"/>
</dbReference>
<dbReference type="InterPro" id="IPR003593">
    <property type="entry name" value="AAA+_ATPase"/>
</dbReference>
<dbReference type="Gene3D" id="1.25.40.10">
    <property type="entry name" value="Tetratricopeptide repeat domain"/>
    <property type="match status" value="2"/>
</dbReference>
<dbReference type="InterPro" id="IPR011990">
    <property type="entry name" value="TPR-like_helical_dom_sf"/>
</dbReference>
<sequence>MERMTGSGDHRLDLHVLGPVGFRVGEASLEIARRMERTLAVRLALAHGRTVPSDAIARDLWGDEELEPERVAERLRVLSHRLRRALGSHSSLVRRESGGYALDAGMPDVEAVEEAVPRAAALRRTGETKRALAVIAESLAEWRGPAFADLRDVPFVAVEATKLDALHRELLVQRVELELDLGIDVTADVERLVIAHPLDERLTGLAVIALYRAGRQADALARIQHLRARLADELGVDPSVATTDLELRLLRQDPLLQAPEAPVPSRLPDLIWLTPRAHFVGRTDDVHTLIDELDRPGLVTIVGGPGAGKTVLAREVAIAVRRGNRPIAWCDLAALTSDSAVAPALAAAIGVDPGIGDPLPECAEHLAGALLVLDNAEHVVDGVAEVVRALQWKAERLSILVTSQRPLRLRSEQTHQLGELDPEAAAELFRVRCRSEDLLPGDERVAAICAAVDHLPLGIELAAGLIRTLTLDQLAARIHQRTRLLVAGNRDSGARHSSLRAAIDWSHALLDPPARTVLNRLAVFAGGCTLEAAEQVAGGNGINVAEIPVILADLHERSLLTVTIGEGGRRYRLLESIRDYALDRLGRDEDAVRREHARWCADLAGRTERYGGADHAELDRELRLEEANLRGAIEFALENDPPLVLQLVTPTWWYWWSHGAIESGRDWLRRALAAADPEPTVERATSIRVSASLTRNSGQYGEARVLGEQALQMFRELGDDRGYGASLIGLGITSLAGRDYELCLKQATEAVEIFRELANERLCAAAQNLVGAALRGLGRTHQAEEVFLEVCAVWRAQHDLRGLGASLCNLALVRHQLGDYADVRELSLEALRIYREINLTEGVIDAVDLIAGVELAEGRPVQALRLLTVAGLERIRIGAPQIVPDELDAREGAEAEARRQLGIAATAVVAEARAVPLEVIARELAT</sequence>
<comment type="caution">
    <text evidence="5">The sequence shown here is derived from an EMBL/GenBank/DDBJ whole genome shotgun (WGS) entry which is preliminary data.</text>
</comment>
<feature type="DNA-binding region" description="OmpR/PhoB-type" evidence="3">
    <location>
        <begin position="2"/>
        <end position="104"/>
    </location>
</feature>
<comment type="similarity">
    <text evidence="1">Belongs to the AfsR/DnrI/RedD regulatory family.</text>
</comment>
<keyword evidence="2 3" id="KW-0238">DNA-binding</keyword>
<evidence type="ECO:0000256" key="1">
    <source>
        <dbReference type="ARBA" id="ARBA00005820"/>
    </source>
</evidence>
<dbReference type="InterPro" id="IPR005158">
    <property type="entry name" value="BTAD"/>
</dbReference>
<gene>
    <name evidence="5" type="ORF">E1261_41250</name>
</gene>
<evidence type="ECO:0000259" key="4">
    <source>
        <dbReference type="PROSITE" id="PS51755"/>
    </source>
</evidence>
<dbReference type="EMBL" id="SMKA01000359">
    <property type="protein sequence ID" value="TDC14844.1"/>
    <property type="molecule type" value="Genomic_DNA"/>
</dbReference>
<dbReference type="Gene3D" id="1.10.10.10">
    <property type="entry name" value="Winged helix-like DNA-binding domain superfamily/Winged helix DNA-binding domain"/>
    <property type="match status" value="1"/>
</dbReference>
<accession>A0A4R4P045</accession>
<dbReference type="GO" id="GO:0003677">
    <property type="term" value="F:DNA binding"/>
    <property type="evidence" value="ECO:0007669"/>
    <property type="project" value="UniProtKB-UniRule"/>
</dbReference>
<keyword evidence="6" id="KW-1185">Reference proteome</keyword>
<dbReference type="SUPFAM" id="SSF52540">
    <property type="entry name" value="P-loop containing nucleoside triphosphate hydrolases"/>
    <property type="match status" value="1"/>
</dbReference>
<dbReference type="CDD" id="cd15831">
    <property type="entry name" value="BTAD"/>
    <property type="match status" value="1"/>
</dbReference>
<organism evidence="5 6">
    <name type="scientific">Kribbella albertanoniae</name>
    <dbReference type="NCBI Taxonomy" id="1266829"/>
    <lineage>
        <taxon>Bacteria</taxon>
        <taxon>Bacillati</taxon>
        <taxon>Actinomycetota</taxon>
        <taxon>Actinomycetes</taxon>
        <taxon>Propionibacteriales</taxon>
        <taxon>Kribbellaceae</taxon>
        <taxon>Kribbella</taxon>
    </lineage>
</organism>
<dbReference type="InterPro" id="IPR027417">
    <property type="entry name" value="P-loop_NTPase"/>
</dbReference>
<name>A0A4R4P045_9ACTN</name>
<evidence type="ECO:0000256" key="3">
    <source>
        <dbReference type="PROSITE-ProRule" id="PRU01091"/>
    </source>
</evidence>